<dbReference type="EMBL" id="BFCH01000008">
    <property type="protein sequence ID" value="GBG36913.1"/>
    <property type="molecule type" value="Genomic_DNA"/>
</dbReference>
<dbReference type="AlphaFoldDB" id="A0AA37PN96"/>
<dbReference type="EMBL" id="BQYH01000017">
    <property type="protein sequence ID" value="GKU72944.1"/>
    <property type="molecule type" value="Genomic_DNA"/>
</dbReference>
<reference evidence="2" key="3">
    <citation type="journal article" date="2022" name="Microbiol. Resour. Announc.">
        <title>Draft Genome Sequences of Eight Mycobacterium montefiorense Strains Isolated from Salamanders in Captivity.</title>
        <authorList>
            <person name="Komine T."/>
            <person name="Ihara H."/>
            <person name="Fukano H."/>
            <person name="Hoshino Y."/>
            <person name="Kurata O."/>
            <person name="Wada S."/>
        </authorList>
    </citation>
    <scope>NUCLEOTIDE SEQUENCE</scope>
    <source>
        <strain evidence="2">NJB18185</strain>
    </source>
</reference>
<keyword evidence="3" id="KW-1185">Reference proteome</keyword>
<evidence type="ECO:0000313" key="2">
    <source>
        <dbReference type="EMBL" id="GKU72944.1"/>
    </source>
</evidence>
<dbReference type="Proteomes" id="UP001139505">
    <property type="component" value="Unassembled WGS sequence"/>
</dbReference>
<dbReference type="Proteomes" id="UP000245060">
    <property type="component" value="Unassembled WGS sequence"/>
</dbReference>
<name>A0AA37PN96_9MYCO</name>
<gene>
    <name evidence="1" type="ORF">MmonteBS_12850</name>
    <name evidence="2" type="ORF">NJB18185_27160</name>
</gene>
<evidence type="ECO:0000313" key="4">
    <source>
        <dbReference type="Proteomes" id="UP001139505"/>
    </source>
</evidence>
<reference evidence="1" key="1">
    <citation type="journal article" date="2018" name="Genome Announc.">
        <title>Draft Genome Sequence of Mycobacterium montefiorense Isolated from Japanese Black Salamander (Hynobius nigrescens).</title>
        <authorList>
            <person name="Fukano H."/>
            <person name="Yoshida M."/>
            <person name="Shimizu A."/>
            <person name="Iwao H."/>
            <person name="Katayama Y."/>
            <person name="Omatsu T."/>
            <person name="Mizutani T."/>
            <person name="Kurata O."/>
            <person name="Wada S."/>
            <person name="Hoshino Y."/>
        </authorList>
    </citation>
    <scope>NUCLEOTIDE SEQUENCE</scope>
    <source>
        <strain evidence="1">BS</strain>
    </source>
</reference>
<proteinExistence type="predicted"/>
<accession>A0AA37PN96</accession>
<reference evidence="3" key="2">
    <citation type="submission" date="2018-04" db="EMBL/GenBank/DDBJ databases">
        <title>Draft genome sequence of Mycobacterium montefiorense isolated from Japanese black salamander.</title>
        <authorList>
            <person name="Fukano H."/>
            <person name="Yoshida M."/>
            <person name="Shimizu A."/>
            <person name="Iwao H."/>
            <person name="Kurata O."/>
            <person name="Katayama Y."/>
            <person name="Omatsu T."/>
            <person name="Mizutani T."/>
            <person name="Wada S."/>
            <person name="Hoshino Y."/>
        </authorList>
    </citation>
    <scope>NUCLEOTIDE SEQUENCE [LARGE SCALE GENOMIC DNA]</scope>
    <source>
        <strain evidence="3">BS</strain>
    </source>
</reference>
<organism evidence="2 4">
    <name type="scientific">Mycobacterium montefiorense</name>
    <dbReference type="NCBI Taxonomy" id="154654"/>
    <lineage>
        <taxon>Bacteria</taxon>
        <taxon>Bacillati</taxon>
        <taxon>Actinomycetota</taxon>
        <taxon>Actinomycetes</taxon>
        <taxon>Mycobacteriales</taxon>
        <taxon>Mycobacteriaceae</taxon>
        <taxon>Mycobacterium</taxon>
        <taxon>Mycobacterium simiae complex</taxon>
    </lineage>
</organism>
<evidence type="ECO:0000313" key="3">
    <source>
        <dbReference type="Proteomes" id="UP000245060"/>
    </source>
</evidence>
<sequence>MINGVAPASGAIMTDGCASGFVTEQPASNSRPVASNARHFRNMEIGITTLPGAVELSPTDRRSGYTVRPEGQRFWGSVVDPRDKDRIR</sequence>
<reference evidence="2" key="4">
    <citation type="submission" date="2022-04" db="EMBL/GenBank/DDBJ databases">
        <authorList>
            <person name="Komine T."/>
            <person name="Fukano H."/>
            <person name="Wada S."/>
        </authorList>
    </citation>
    <scope>NUCLEOTIDE SEQUENCE</scope>
    <source>
        <strain evidence="2">NJB18185</strain>
    </source>
</reference>
<comment type="caution">
    <text evidence="2">The sequence shown here is derived from an EMBL/GenBank/DDBJ whole genome shotgun (WGS) entry which is preliminary data.</text>
</comment>
<evidence type="ECO:0000313" key="1">
    <source>
        <dbReference type="EMBL" id="GBG36913.1"/>
    </source>
</evidence>
<protein>
    <submittedName>
        <fullName evidence="2">Uncharacterized protein</fullName>
    </submittedName>
</protein>